<evidence type="ECO:0000313" key="1">
    <source>
        <dbReference type="EMBL" id="AEI81435.1"/>
    </source>
</evidence>
<dbReference type="Proteomes" id="UP000006798">
    <property type="component" value="Chromosome 2"/>
</dbReference>
<name>F8GMT8_CUPNN</name>
<reference evidence="1 2" key="1">
    <citation type="journal article" date="2011" name="J. Bacteriol.">
        <title>Complete genome sequence of the type strain Cupriavidus necator N-1.</title>
        <authorList>
            <person name="Poehlein A."/>
            <person name="Kusian B."/>
            <person name="Friedrich B."/>
            <person name="Daniel R."/>
            <person name="Bowien B."/>
        </authorList>
    </citation>
    <scope>NUCLEOTIDE SEQUENCE [LARGE SCALE GENOMIC DNA]</scope>
    <source>
        <strain evidence="2">ATCC 43291 / DSM 13513 / CCUG 52238 / LMG 8453 / N-1</strain>
    </source>
</reference>
<accession>F8GMT8</accession>
<dbReference type="AlphaFoldDB" id="F8GMT8"/>
<dbReference type="HOGENOM" id="CLU_1150362_0_0_4"/>
<organism evidence="1 2">
    <name type="scientific">Cupriavidus necator (strain ATCC 43291 / DSM 13513 / CCUG 52238 / LMG 8453 / N-1)</name>
    <name type="common">Ralstonia eutropha</name>
    <dbReference type="NCBI Taxonomy" id="1042878"/>
    <lineage>
        <taxon>Bacteria</taxon>
        <taxon>Pseudomonadati</taxon>
        <taxon>Pseudomonadota</taxon>
        <taxon>Betaproteobacteria</taxon>
        <taxon>Burkholderiales</taxon>
        <taxon>Burkholderiaceae</taxon>
        <taxon>Cupriavidus</taxon>
    </lineage>
</organism>
<evidence type="ECO:0000313" key="2">
    <source>
        <dbReference type="Proteomes" id="UP000006798"/>
    </source>
</evidence>
<gene>
    <name evidence="1" type="ordered locus">CNE_2c24900</name>
</gene>
<dbReference type="EMBL" id="CP002878">
    <property type="protein sequence ID" value="AEI81435.1"/>
    <property type="molecule type" value="Genomic_DNA"/>
</dbReference>
<protein>
    <submittedName>
        <fullName evidence="1">Uncharacterized protein</fullName>
    </submittedName>
</protein>
<sequence>MPWLPRRDLVAIRLASLGAYPFLRAMTLCPAPAGVPVSALGAGSLRPSGGYCVAASAVPVSASSARSRFVDMSAECGSRQALPSTESNVKKNPGVPVSACQKASGKATSAAGRTCFCVRRCTARVSPAGRPYPFLRRPRAALDFVRRSRAYPILRGARGRVVSGMACRARPGVLAVGRIGGREQERGAWPAIGAGGSGAGRGVMKVAQVAPPVALPASENKKPRHRANAVQLRSFLRNRTV</sequence>
<proteinExistence type="predicted"/>
<dbReference type="KEGG" id="cnc:CNE_2c24900"/>